<evidence type="ECO:0000313" key="2">
    <source>
        <dbReference type="Proteomes" id="UP001152622"/>
    </source>
</evidence>
<sequence>MRFKRPHMSLLENNVQVVNSPEAGRRVQDHRYYVSLLFLTLSEVCVEANTRVHLFEGRRCHRWPGAGPLLSALNPSACVDVIWLLCKSDALEEDQTGSFAPNPPPRPAPVFTLYLARSL</sequence>
<proteinExistence type="predicted"/>
<accession>A0A9Q1EM10</accession>
<organism evidence="1 2">
    <name type="scientific">Synaphobranchus kaupii</name>
    <name type="common">Kaup's arrowtooth eel</name>
    <dbReference type="NCBI Taxonomy" id="118154"/>
    <lineage>
        <taxon>Eukaryota</taxon>
        <taxon>Metazoa</taxon>
        <taxon>Chordata</taxon>
        <taxon>Craniata</taxon>
        <taxon>Vertebrata</taxon>
        <taxon>Euteleostomi</taxon>
        <taxon>Actinopterygii</taxon>
        <taxon>Neopterygii</taxon>
        <taxon>Teleostei</taxon>
        <taxon>Anguilliformes</taxon>
        <taxon>Synaphobranchidae</taxon>
        <taxon>Synaphobranchus</taxon>
    </lineage>
</organism>
<keyword evidence="2" id="KW-1185">Reference proteome</keyword>
<reference evidence="1" key="1">
    <citation type="journal article" date="2023" name="Science">
        <title>Genome structures resolve the early diversification of teleost fishes.</title>
        <authorList>
            <person name="Parey E."/>
            <person name="Louis A."/>
            <person name="Montfort J."/>
            <person name="Bouchez O."/>
            <person name="Roques C."/>
            <person name="Iampietro C."/>
            <person name="Lluch J."/>
            <person name="Castinel A."/>
            <person name="Donnadieu C."/>
            <person name="Desvignes T."/>
            <person name="Floi Bucao C."/>
            <person name="Jouanno E."/>
            <person name="Wen M."/>
            <person name="Mejri S."/>
            <person name="Dirks R."/>
            <person name="Jansen H."/>
            <person name="Henkel C."/>
            <person name="Chen W.J."/>
            <person name="Zahm M."/>
            <person name="Cabau C."/>
            <person name="Klopp C."/>
            <person name="Thompson A.W."/>
            <person name="Robinson-Rechavi M."/>
            <person name="Braasch I."/>
            <person name="Lecointre G."/>
            <person name="Bobe J."/>
            <person name="Postlethwait J.H."/>
            <person name="Berthelot C."/>
            <person name="Roest Crollius H."/>
            <person name="Guiguen Y."/>
        </authorList>
    </citation>
    <scope>NUCLEOTIDE SEQUENCE</scope>
    <source>
        <strain evidence="1">WJC10195</strain>
    </source>
</reference>
<name>A0A9Q1EM10_SYNKA</name>
<dbReference type="AlphaFoldDB" id="A0A9Q1EM10"/>
<comment type="caution">
    <text evidence="1">The sequence shown here is derived from an EMBL/GenBank/DDBJ whole genome shotgun (WGS) entry which is preliminary data.</text>
</comment>
<evidence type="ECO:0000313" key="1">
    <source>
        <dbReference type="EMBL" id="KAJ8341315.1"/>
    </source>
</evidence>
<dbReference type="Proteomes" id="UP001152622">
    <property type="component" value="Chromosome 15"/>
</dbReference>
<protein>
    <submittedName>
        <fullName evidence="1">Uncharacterized protein</fullName>
    </submittedName>
</protein>
<gene>
    <name evidence="1" type="ORF">SKAU_G00336060</name>
</gene>
<dbReference type="EMBL" id="JAINUF010000015">
    <property type="protein sequence ID" value="KAJ8341315.1"/>
    <property type="molecule type" value="Genomic_DNA"/>
</dbReference>